<dbReference type="Proteomes" id="UP000596929">
    <property type="component" value="Unassembled WGS sequence"/>
</dbReference>
<sequence>MKNNEKILLGTACFLGGVVAGFLIAPIKKGVYCGNNNGNCVVAKEDLEEIIDQNLDNEELVQEAKEE</sequence>
<reference evidence="1 2" key="1">
    <citation type="submission" date="2020-08" db="EMBL/GenBank/DDBJ databases">
        <title>Genome public.</title>
        <authorList>
            <person name="Liu C."/>
            <person name="Sun Q."/>
        </authorList>
    </citation>
    <scope>NUCLEOTIDE SEQUENCE [LARGE SCALE GENOMIC DNA]</scope>
    <source>
        <strain evidence="1 2">NSJ-6</strain>
    </source>
</reference>
<evidence type="ECO:0000313" key="1">
    <source>
        <dbReference type="EMBL" id="MBC5629416.1"/>
    </source>
</evidence>
<dbReference type="RefSeq" id="WP_186860134.1">
    <property type="nucleotide sequence ID" value="NZ_JACOOO010000022.1"/>
</dbReference>
<keyword evidence="2" id="KW-1185">Reference proteome</keyword>
<evidence type="ECO:0008006" key="3">
    <source>
        <dbReference type="Google" id="ProtNLM"/>
    </source>
</evidence>
<evidence type="ECO:0000313" key="2">
    <source>
        <dbReference type="Proteomes" id="UP000596929"/>
    </source>
</evidence>
<comment type="caution">
    <text evidence="1">The sequence shown here is derived from an EMBL/GenBank/DDBJ whole genome shotgun (WGS) entry which is preliminary data.</text>
</comment>
<protein>
    <recommendedName>
        <fullName evidence="3">YtxH domain-containing protein</fullName>
    </recommendedName>
</protein>
<accession>A0ABR7DDE6</accession>
<dbReference type="EMBL" id="JACOOO010000022">
    <property type="protein sequence ID" value="MBC5629416.1"/>
    <property type="molecule type" value="Genomic_DNA"/>
</dbReference>
<name>A0ABR7DDE6_9CLOT</name>
<organism evidence="1 2">
    <name type="scientific">Clostridium hominis</name>
    <dbReference type="NCBI Taxonomy" id="2763036"/>
    <lineage>
        <taxon>Bacteria</taxon>
        <taxon>Bacillati</taxon>
        <taxon>Bacillota</taxon>
        <taxon>Clostridia</taxon>
        <taxon>Eubacteriales</taxon>
        <taxon>Clostridiaceae</taxon>
        <taxon>Clostridium</taxon>
    </lineage>
</organism>
<gene>
    <name evidence="1" type="ORF">H8S20_11000</name>
</gene>
<proteinExistence type="predicted"/>